<accession>A0A8J5MDU5</accession>
<sequence>MPLLKMARQKKGGGGGTPRCFKRATWWSGPRYRSISTSSWVKQQAIEQMDLAVLKQSCHGLVRWLDMCTRRASRPSIKANQILQVHGEVGRSHLPKEVDVVFYNLQDD</sequence>
<dbReference type="Proteomes" id="UP000709295">
    <property type="component" value="Unassembled WGS sequence"/>
</dbReference>
<dbReference type="EMBL" id="JAENGY010001440">
    <property type="protein sequence ID" value="KAG6949308.1"/>
    <property type="molecule type" value="Genomic_DNA"/>
</dbReference>
<gene>
    <name evidence="1" type="ORF">JG688_00014678</name>
</gene>
<dbReference type="AlphaFoldDB" id="A0A8J5MDU5"/>
<comment type="caution">
    <text evidence="1">The sequence shown here is derived from an EMBL/GenBank/DDBJ whole genome shotgun (WGS) entry which is preliminary data.</text>
</comment>
<organism evidence="1 2">
    <name type="scientific">Phytophthora aleatoria</name>
    <dbReference type="NCBI Taxonomy" id="2496075"/>
    <lineage>
        <taxon>Eukaryota</taxon>
        <taxon>Sar</taxon>
        <taxon>Stramenopiles</taxon>
        <taxon>Oomycota</taxon>
        <taxon>Peronosporomycetes</taxon>
        <taxon>Peronosporales</taxon>
        <taxon>Peronosporaceae</taxon>
        <taxon>Phytophthora</taxon>
    </lineage>
</organism>
<evidence type="ECO:0000313" key="1">
    <source>
        <dbReference type="EMBL" id="KAG6949308.1"/>
    </source>
</evidence>
<protein>
    <submittedName>
        <fullName evidence="1">Uncharacterized protein</fullName>
    </submittedName>
</protein>
<reference evidence="1" key="1">
    <citation type="submission" date="2021-01" db="EMBL/GenBank/DDBJ databases">
        <title>Phytophthora aleatoria, a newly-described species from Pinus radiata is distinct from Phytophthora cactorum isolates based on comparative genomics.</title>
        <authorList>
            <person name="Mcdougal R."/>
            <person name="Panda P."/>
            <person name="Williams N."/>
            <person name="Studholme D.J."/>
        </authorList>
    </citation>
    <scope>NUCLEOTIDE SEQUENCE</scope>
    <source>
        <strain evidence="1">NZFS 4037</strain>
    </source>
</reference>
<evidence type="ECO:0000313" key="2">
    <source>
        <dbReference type="Proteomes" id="UP000709295"/>
    </source>
</evidence>
<name>A0A8J5MDU5_9STRA</name>
<proteinExistence type="predicted"/>
<keyword evidence="2" id="KW-1185">Reference proteome</keyword>